<dbReference type="OrthoDB" id="256390at2"/>
<evidence type="ECO:0000313" key="2">
    <source>
        <dbReference type="Proteomes" id="UP000316476"/>
    </source>
</evidence>
<comment type="caution">
    <text evidence="1">The sequence shown here is derived from an EMBL/GenBank/DDBJ whole genome shotgun (WGS) entry which is preliminary data.</text>
</comment>
<sequence length="251" mass="28392">MIQPAELIERCRDAANIIGQDDAGGPVMDGPDSLIGFFQHFRPDGSGLGDVFRDLPGGDEVHDRLDRLYDVAGHNQRPDGRRDLYFVVRRPDPIPAEIVSKAGRDWLRGLRALAAITGDDITAAALDPMPEIRVLEGAPPKHPKDDVNRSELLKVFQDRVGQLTGRIEMPHAGLAETLRPAFYFINCDAMLRDYLMWPLYREVVRDQAGDGNDQDAIALVDPFSPYFVLWRHGVKYRIMRKDTVDFYIPRR</sequence>
<dbReference type="RefSeq" id="WP_146413487.1">
    <property type="nucleotide sequence ID" value="NZ_SJPZ01000001.1"/>
</dbReference>
<evidence type="ECO:0000313" key="1">
    <source>
        <dbReference type="EMBL" id="TWU66975.1"/>
    </source>
</evidence>
<protein>
    <submittedName>
        <fullName evidence="1">Uncharacterized protein</fullName>
    </submittedName>
</protein>
<dbReference type="Proteomes" id="UP000316476">
    <property type="component" value="Unassembled WGS sequence"/>
</dbReference>
<proteinExistence type="predicted"/>
<organism evidence="1 2">
    <name type="scientific">Crateriforma conspicua</name>
    <dbReference type="NCBI Taxonomy" id="2527996"/>
    <lineage>
        <taxon>Bacteria</taxon>
        <taxon>Pseudomonadati</taxon>
        <taxon>Planctomycetota</taxon>
        <taxon>Planctomycetia</taxon>
        <taxon>Planctomycetales</taxon>
        <taxon>Planctomycetaceae</taxon>
        <taxon>Crateriforma</taxon>
    </lineage>
</organism>
<accession>A0A5C6FZD0</accession>
<dbReference type="EMBL" id="SJPZ01000001">
    <property type="protein sequence ID" value="TWU66975.1"/>
    <property type="molecule type" value="Genomic_DNA"/>
</dbReference>
<gene>
    <name evidence="1" type="ORF">V7x_25470</name>
</gene>
<dbReference type="AlphaFoldDB" id="A0A5C6FZD0"/>
<name>A0A5C6FZD0_9PLAN</name>
<reference evidence="1 2" key="1">
    <citation type="submission" date="2019-02" db="EMBL/GenBank/DDBJ databases">
        <title>Deep-cultivation of Planctomycetes and their phenomic and genomic characterization uncovers novel biology.</title>
        <authorList>
            <person name="Wiegand S."/>
            <person name="Jogler M."/>
            <person name="Boedeker C."/>
            <person name="Pinto D."/>
            <person name="Vollmers J."/>
            <person name="Rivas-Marin E."/>
            <person name="Kohn T."/>
            <person name="Peeters S.H."/>
            <person name="Heuer A."/>
            <person name="Rast P."/>
            <person name="Oberbeckmann S."/>
            <person name="Bunk B."/>
            <person name="Jeske O."/>
            <person name="Meyerdierks A."/>
            <person name="Storesund J.E."/>
            <person name="Kallscheuer N."/>
            <person name="Luecker S."/>
            <person name="Lage O.M."/>
            <person name="Pohl T."/>
            <person name="Merkel B.J."/>
            <person name="Hornburger P."/>
            <person name="Mueller R.-W."/>
            <person name="Bruemmer F."/>
            <person name="Labrenz M."/>
            <person name="Spormann A.M."/>
            <person name="Op Den Camp H."/>
            <person name="Overmann J."/>
            <person name="Amann R."/>
            <person name="Jetten M.S.M."/>
            <person name="Mascher T."/>
            <person name="Medema M.H."/>
            <person name="Devos D.P."/>
            <person name="Kaster A.-K."/>
            <person name="Ovreas L."/>
            <person name="Rohde M."/>
            <person name="Galperin M.Y."/>
            <person name="Jogler C."/>
        </authorList>
    </citation>
    <scope>NUCLEOTIDE SEQUENCE [LARGE SCALE GENOMIC DNA]</scope>
    <source>
        <strain evidence="1 2">V7</strain>
    </source>
</reference>